<evidence type="ECO:0000313" key="3">
    <source>
        <dbReference type="Proteomes" id="UP000625682"/>
    </source>
</evidence>
<feature type="compositionally biased region" description="Gly residues" evidence="1">
    <location>
        <begin position="18"/>
        <end position="27"/>
    </location>
</feature>
<evidence type="ECO:0000313" key="2">
    <source>
        <dbReference type="EMBL" id="GGJ09093.1"/>
    </source>
</evidence>
<feature type="region of interest" description="Disordered" evidence="1">
    <location>
        <begin position="90"/>
        <end position="114"/>
    </location>
</feature>
<accession>A0A917KCJ6</accession>
<protein>
    <submittedName>
        <fullName evidence="2">Uncharacterized protein</fullName>
    </submittedName>
</protein>
<evidence type="ECO:0000256" key="1">
    <source>
        <dbReference type="SAM" id="MobiDB-lite"/>
    </source>
</evidence>
<sequence length="114" mass="11086">MIASGGCHGLLAANGRGCTGGGLGRGGAPQALEADGEGGGGEDARGDGGDEQQCPAAKTPPYETVRVLPKVMVRAPVTAPPAMEAGITRKGAASANGMALSGTKARPNSQATFP</sequence>
<keyword evidence="3" id="KW-1185">Reference proteome</keyword>
<gene>
    <name evidence="2" type="ORF">GCM10012282_02050</name>
</gene>
<name>A0A917KCJ6_9ACTN</name>
<dbReference type="EMBL" id="BMMU01000001">
    <property type="protein sequence ID" value="GGJ09093.1"/>
    <property type="molecule type" value="Genomic_DNA"/>
</dbReference>
<dbReference type="Proteomes" id="UP000625682">
    <property type="component" value="Unassembled WGS sequence"/>
</dbReference>
<dbReference type="AlphaFoldDB" id="A0A917KCJ6"/>
<proteinExistence type="predicted"/>
<reference evidence="2" key="1">
    <citation type="journal article" date="2014" name="Int. J. Syst. Evol. Microbiol.">
        <title>Complete genome sequence of Corynebacterium casei LMG S-19264T (=DSM 44701T), isolated from a smear-ripened cheese.</title>
        <authorList>
            <consortium name="US DOE Joint Genome Institute (JGI-PGF)"/>
            <person name="Walter F."/>
            <person name="Albersmeier A."/>
            <person name="Kalinowski J."/>
            <person name="Ruckert C."/>
        </authorList>
    </citation>
    <scope>NUCLEOTIDE SEQUENCE</scope>
    <source>
        <strain evidence="2">CGMCC 4.7272</strain>
    </source>
</reference>
<organism evidence="2 3">
    <name type="scientific">Streptomyces lacrimifluminis</name>
    <dbReference type="NCBI Taxonomy" id="1500077"/>
    <lineage>
        <taxon>Bacteria</taxon>
        <taxon>Bacillati</taxon>
        <taxon>Actinomycetota</taxon>
        <taxon>Actinomycetes</taxon>
        <taxon>Kitasatosporales</taxon>
        <taxon>Streptomycetaceae</taxon>
        <taxon>Streptomyces</taxon>
    </lineage>
</organism>
<feature type="region of interest" description="Disordered" evidence="1">
    <location>
        <begin position="18"/>
        <end position="62"/>
    </location>
</feature>
<comment type="caution">
    <text evidence="2">The sequence shown here is derived from an EMBL/GenBank/DDBJ whole genome shotgun (WGS) entry which is preliminary data.</text>
</comment>
<reference evidence="2" key="2">
    <citation type="submission" date="2020-09" db="EMBL/GenBank/DDBJ databases">
        <authorList>
            <person name="Sun Q."/>
            <person name="Zhou Y."/>
        </authorList>
    </citation>
    <scope>NUCLEOTIDE SEQUENCE</scope>
    <source>
        <strain evidence="2">CGMCC 4.7272</strain>
    </source>
</reference>